<dbReference type="InterPro" id="IPR042099">
    <property type="entry name" value="ANL_N_sf"/>
</dbReference>
<reference evidence="1" key="1">
    <citation type="submission" date="2021-09" db="EMBL/GenBank/DDBJ databases">
        <title>Fulvivirga sp. isolated from coastal sediment.</title>
        <authorList>
            <person name="Yu H."/>
        </authorList>
    </citation>
    <scope>NUCLEOTIDE SEQUENCE</scope>
    <source>
        <strain evidence="1">1062</strain>
    </source>
</reference>
<accession>A0A9X1HS38</accession>
<evidence type="ECO:0000313" key="2">
    <source>
        <dbReference type="EMBL" id="MCA6076379.1"/>
    </source>
</evidence>
<keyword evidence="4" id="KW-1185">Reference proteome</keyword>
<dbReference type="AlphaFoldDB" id="A0A9X1HS38"/>
<dbReference type="Gene3D" id="3.40.50.12780">
    <property type="entry name" value="N-terminal domain of ligase-like"/>
    <property type="match status" value="1"/>
</dbReference>
<protein>
    <submittedName>
        <fullName evidence="1">Acyl transferase</fullName>
    </submittedName>
</protein>
<evidence type="ECO:0000313" key="1">
    <source>
        <dbReference type="EMBL" id="MCA6075202.1"/>
    </source>
</evidence>
<dbReference type="GO" id="GO:0016740">
    <property type="term" value="F:transferase activity"/>
    <property type="evidence" value="ECO:0007669"/>
    <property type="project" value="UniProtKB-KW"/>
</dbReference>
<sequence length="310" mass="35328">MEVFHLQAGQNPVYRAFLHYLGVNPTNITQIHQVPFMPVEFFKQHRIATGNWEEKEVFTSSGTTGMRVSQHFIEDPGFYLRHSLQIFESFYGAVTDYHILALLPGYLEREGSSLIAMVQYFIERSEDSHGGFFLHNHDELRERITWLSQNSDRKILLLGVSFALLDFAEEGDIPELNNLIVMETGGMKGRRKEILREELHETLCKAFHVTEIHSEYGMTECLSQSYSKGGGIFRMPFSMRIYLRDANDPLDSSNEVSRGAINIIDLANVHSCSFLQVGDLAEKTANGFRVLGRMDNSDVRGCNLMVQSSF</sequence>
<evidence type="ECO:0000313" key="4">
    <source>
        <dbReference type="Proteomes" id="UP001139409"/>
    </source>
</evidence>
<dbReference type="EMBL" id="JAIXNE010000002">
    <property type="protein sequence ID" value="MCA6075202.1"/>
    <property type="molecule type" value="Genomic_DNA"/>
</dbReference>
<evidence type="ECO:0000313" key="3">
    <source>
        <dbReference type="EMBL" id="MCA6077507.1"/>
    </source>
</evidence>
<dbReference type="EMBL" id="JAIXNE010000004">
    <property type="protein sequence ID" value="MCA6077507.1"/>
    <property type="molecule type" value="Genomic_DNA"/>
</dbReference>
<organism evidence="1 4">
    <name type="scientific">Fulvivirga sedimenti</name>
    <dbReference type="NCBI Taxonomy" id="2879465"/>
    <lineage>
        <taxon>Bacteria</taxon>
        <taxon>Pseudomonadati</taxon>
        <taxon>Bacteroidota</taxon>
        <taxon>Cytophagia</taxon>
        <taxon>Cytophagales</taxon>
        <taxon>Fulvivirgaceae</taxon>
        <taxon>Fulvivirga</taxon>
    </lineage>
</organism>
<proteinExistence type="predicted"/>
<name>A0A9X1HS38_9BACT</name>
<keyword evidence="1" id="KW-0808">Transferase</keyword>
<dbReference type="Proteomes" id="UP001139409">
    <property type="component" value="Unassembled WGS sequence"/>
</dbReference>
<dbReference type="RefSeq" id="WP_225698306.1">
    <property type="nucleotide sequence ID" value="NZ_JAIXNE010000002.1"/>
</dbReference>
<gene>
    <name evidence="1" type="ORF">LDX50_09995</name>
    <name evidence="2" type="ORF">LDX50_15965</name>
    <name evidence="3" type="ORF">LDX50_21685</name>
</gene>
<dbReference type="EMBL" id="JAIXNE010000003">
    <property type="protein sequence ID" value="MCA6076379.1"/>
    <property type="molecule type" value="Genomic_DNA"/>
</dbReference>
<comment type="caution">
    <text evidence="1">The sequence shown here is derived from an EMBL/GenBank/DDBJ whole genome shotgun (WGS) entry which is preliminary data.</text>
</comment>